<dbReference type="HOGENOM" id="CLU_3219497_0_0_9"/>
<evidence type="ECO:0000313" key="1">
    <source>
        <dbReference type="EMBL" id="AEI40745.1"/>
    </source>
</evidence>
<reference evidence="1 2" key="2">
    <citation type="journal article" date="2013" name="Genome Announc.">
        <title>Genome Sequence of Growth-Improving Paenibacillus mucilaginosus Strain KNP414.</title>
        <authorList>
            <person name="Lu J.J."/>
            <person name="Wang J.F."/>
            <person name="Hu X.F."/>
        </authorList>
    </citation>
    <scope>NUCLEOTIDE SEQUENCE [LARGE SCALE GENOMIC DNA]</scope>
    <source>
        <strain evidence="1 2">KNP414</strain>
    </source>
</reference>
<accession>F8F515</accession>
<evidence type="ECO:0000313" key="2">
    <source>
        <dbReference type="Proteomes" id="UP000006620"/>
    </source>
</evidence>
<dbReference type="AlphaFoldDB" id="F8F515"/>
<proteinExistence type="predicted"/>
<protein>
    <submittedName>
        <fullName evidence="1">Uncharacterized protein</fullName>
    </submittedName>
</protein>
<gene>
    <name evidence="1" type="ordered locus">KNP414_02184</name>
</gene>
<organism evidence="1 2">
    <name type="scientific">Paenibacillus mucilaginosus (strain KNP414)</name>
    <dbReference type="NCBI Taxonomy" id="1036673"/>
    <lineage>
        <taxon>Bacteria</taxon>
        <taxon>Bacillati</taxon>
        <taxon>Bacillota</taxon>
        <taxon>Bacilli</taxon>
        <taxon>Bacillales</taxon>
        <taxon>Paenibacillaceae</taxon>
        <taxon>Paenibacillus</taxon>
    </lineage>
</organism>
<dbReference type="KEGG" id="pms:KNP414_02184"/>
<sequence>MYHKFMVHYVIAFFNPLPTVRHEAQKNRWNSSGTHSLAMIGFKC</sequence>
<reference evidence="2" key="1">
    <citation type="submission" date="2011-06" db="EMBL/GenBank/DDBJ databases">
        <title>Complete genome sequence of Paenibacillus mucilaginosus KNP414.</title>
        <authorList>
            <person name="Wang J."/>
            <person name="Hu S."/>
            <person name="Hu X."/>
            <person name="Zhang B."/>
            <person name="Dong D."/>
            <person name="Zhang S."/>
            <person name="Zhao K."/>
            <person name="Wu D."/>
        </authorList>
    </citation>
    <scope>NUCLEOTIDE SEQUENCE [LARGE SCALE GENOMIC DNA]</scope>
    <source>
        <strain evidence="2">KNP414</strain>
    </source>
</reference>
<dbReference type="Proteomes" id="UP000006620">
    <property type="component" value="Chromosome"/>
</dbReference>
<name>F8F515_PAEMK</name>
<dbReference type="EMBL" id="CP002869">
    <property type="protein sequence ID" value="AEI40745.1"/>
    <property type="molecule type" value="Genomic_DNA"/>
</dbReference>